<accession>A0A8C3FQC8</accession>
<dbReference type="InterPro" id="IPR028994">
    <property type="entry name" value="Integrin_alpha_N"/>
</dbReference>
<feature type="repeat" description="FG-GAP" evidence="1">
    <location>
        <begin position="32"/>
        <end position="84"/>
    </location>
</feature>
<keyword evidence="3" id="KW-1185">Reference proteome</keyword>
<reference evidence="2" key="1">
    <citation type="submission" date="2025-08" db="UniProtKB">
        <authorList>
            <consortium name="Ensembl"/>
        </authorList>
    </citation>
    <scope>IDENTIFICATION</scope>
</reference>
<dbReference type="Proteomes" id="UP000694380">
    <property type="component" value="Unplaced"/>
</dbReference>
<dbReference type="PROSITE" id="PS51470">
    <property type="entry name" value="FG_GAP"/>
    <property type="match status" value="1"/>
</dbReference>
<proteinExistence type="predicted"/>
<evidence type="ECO:0000313" key="2">
    <source>
        <dbReference type="Ensembl" id="ENSCPBP00000009297.1"/>
    </source>
</evidence>
<evidence type="ECO:0000313" key="3">
    <source>
        <dbReference type="Proteomes" id="UP000694380"/>
    </source>
</evidence>
<protein>
    <submittedName>
        <fullName evidence="2">Uncharacterized protein</fullName>
    </submittedName>
</protein>
<sequence>MRVVPDFFKSKRQHLQFLQTMKADFFPGCGFSVDVEGPITFQEAARGFGQSVVQLLVGAPLQVGDVNETGKVYKCDPGSRRCQEIPIQSRGPLCCGIHLCSQYFC</sequence>
<dbReference type="GeneTree" id="ENSGT00940000154838"/>
<reference evidence="2" key="2">
    <citation type="submission" date="2025-09" db="UniProtKB">
        <authorList>
            <consortium name="Ensembl"/>
        </authorList>
    </citation>
    <scope>IDENTIFICATION</scope>
</reference>
<dbReference type="Ensembl" id="ENSCPBT00000011178.1">
    <property type="protein sequence ID" value="ENSCPBP00000009297.1"/>
    <property type="gene ID" value="ENSCPBG00000007184.1"/>
</dbReference>
<name>A0A8C3FQC8_CHRPI</name>
<evidence type="ECO:0000256" key="1">
    <source>
        <dbReference type="PROSITE-ProRule" id="PRU00803"/>
    </source>
</evidence>
<dbReference type="AlphaFoldDB" id="A0A8C3FQC8"/>
<organism evidence="2 3">
    <name type="scientific">Chrysemys picta bellii</name>
    <name type="common">Western painted turtle</name>
    <name type="synonym">Emys bellii</name>
    <dbReference type="NCBI Taxonomy" id="8478"/>
    <lineage>
        <taxon>Eukaryota</taxon>
        <taxon>Metazoa</taxon>
        <taxon>Chordata</taxon>
        <taxon>Craniata</taxon>
        <taxon>Vertebrata</taxon>
        <taxon>Euteleostomi</taxon>
        <taxon>Archelosauria</taxon>
        <taxon>Testudinata</taxon>
        <taxon>Testudines</taxon>
        <taxon>Cryptodira</taxon>
        <taxon>Durocryptodira</taxon>
        <taxon>Testudinoidea</taxon>
        <taxon>Emydidae</taxon>
        <taxon>Chrysemys</taxon>
    </lineage>
</organism>
<dbReference type="Gene3D" id="2.130.10.130">
    <property type="entry name" value="Integrin alpha, N-terminal"/>
    <property type="match status" value="1"/>
</dbReference>
<dbReference type="InterPro" id="IPR013519">
    <property type="entry name" value="Int_alpha_beta-p"/>
</dbReference>